<evidence type="ECO:0000313" key="1">
    <source>
        <dbReference type="EMBL" id="KAF7505733.1"/>
    </source>
</evidence>
<dbReference type="Proteomes" id="UP000606974">
    <property type="component" value="Unassembled WGS sequence"/>
</dbReference>
<evidence type="ECO:0000313" key="2">
    <source>
        <dbReference type="Proteomes" id="UP000606974"/>
    </source>
</evidence>
<dbReference type="AlphaFoldDB" id="A0A8H7ABF4"/>
<organism evidence="1 2">
    <name type="scientific">Endocarpon pusillum</name>
    <dbReference type="NCBI Taxonomy" id="364733"/>
    <lineage>
        <taxon>Eukaryota</taxon>
        <taxon>Fungi</taxon>
        <taxon>Dikarya</taxon>
        <taxon>Ascomycota</taxon>
        <taxon>Pezizomycotina</taxon>
        <taxon>Eurotiomycetes</taxon>
        <taxon>Chaetothyriomycetidae</taxon>
        <taxon>Verrucariales</taxon>
        <taxon>Verrucariaceae</taxon>
        <taxon>Endocarpon</taxon>
    </lineage>
</organism>
<proteinExistence type="predicted"/>
<sequence>MLITAYIYFTMMKMCSTFSHHFPSSCIRFDSESASWCSTWLGDEADQMHQRALATGEKNARPGPHFNNLVLYTTLEWYTHSSQWPLY</sequence>
<reference evidence="1" key="1">
    <citation type="submission" date="2020-02" db="EMBL/GenBank/DDBJ databases">
        <authorList>
            <person name="Palmer J.M."/>
        </authorList>
    </citation>
    <scope>NUCLEOTIDE SEQUENCE</scope>
    <source>
        <strain evidence="1">EPUS1.4</strain>
        <tissue evidence="1">Thallus</tissue>
    </source>
</reference>
<name>A0A8H7ABF4_9EURO</name>
<keyword evidence="2" id="KW-1185">Reference proteome</keyword>
<protein>
    <submittedName>
        <fullName evidence="1">Uncharacterized protein</fullName>
    </submittedName>
</protein>
<dbReference type="EMBL" id="JAACFV010000102">
    <property type="protein sequence ID" value="KAF7505733.1"/>
    <property type="molecule type" value="Genomic_DNA"/>
</dbReference>
<comment type="caution">
    <text evidence="1">The sequence shown here is derived from an EMBL/GenBank/DDBJ whole genome shotgun (WGS) entry which is preliminary data.</text>
</comment>
<gene>
    <name evidence="1" type="ORF">GJ744_000499</name>
</gene>
<accession>A0A8H7ABF4</accession>